<sequence length="842" mass="94685">MSAPPPAIPYGRKIPSSEERHERRRKAAQNFGNFVVEPIDDVPAIGKKATKAREHAWRAFGDYSKLMDIGNPDEIWIGLCYDSEAAQAHCRAFLTDYVEYSTTRQPCLGPKEHELVRTVNSTRTVLSLWKALILKADLVVLQKKREDARSSRIVPAFRADGSRVTWKLRWDRGDQGRGSGPVYNISNWICTDLTDKFGLSRFQMFVKQATRAEDVIVLLGGLWGRPQDIPCDPRTRLAFHSLVLLATIGGFRPDTLVNLPYSQVQLVLVRDPNYPQKTRLVATFTIHQNKQRTKHVHTNQTETISFAITFIPGQIICLLSLTVGQALIDEAFLDAFGLGFDLSSLTDALNRPIEDGVNCVELPWKPDMENKPIFPLSYARFWELWNLTVLVVGNRGKLLLYSLRVGAATTLNGALEPAARNYIMSQSTKIHESNYQARYLKENLQEIAFGDEAGENSALFNTLRFVTLKRDENAPLYPTQDELNGFEERGDMRAFRAHYEEVKAMYSSCCVEAKRIAARIFHLRRVLSGLVVQARRIEYFKQVDMRRARGLPTTDLRADASGKPYKKVFFATQLPAALRIAEFLSQRDLREGRMLFYIELLVNYTQYLSGTTDLPTTDLPTTDFPTTDFPTTDFPTTGLSTTGTKGTEEIRCLLCGSPSSHRGNLTKHNLNAHISKGAFDKPFSCPECRRLGREDFIVSGGASAWSNHVERCHGGKAHAPNVPHPAETVLQNTKTPCFLCDGSYMSGSGFSRHFRTTHATSSIFDIPFPCPECRGGNKEDIMIDNLSIWHLHESEVHGRNGNTGVLLLRDRAGSKRKRSSSRDEKRPKKIKEGASDVDDYSG</sequence>
<comment type="caution">
    <text evidence="3">The sequence shown here is derived from an EMBL/GenBank/DDBJ whole genome shotgun (WGS) entry which is preliminary data.</text>
</comment>
<dbReference type="EMBL" id="JAULSW010000006">
    <property type="protein sequence ID" value="KAK3377649.1"/>
    <property type="molecule type" value="Genomic_DNA"/>
</dbReference>
<gene>
    <name evidence="3" type="ORF">B0H63DRAFT_221614</name>
</gene>
<dbReference type="Proteomes" id="UP001285441">
    <property type="component" value="Unassembled WGS sequence"/>
</dbReference>
<evidence type="ECO:0000256" key="1">
    <source>
        <dbReference type="SAM" id="MobiDB-lite"/>
    </source>
</evidence>
<dbReference type="InterPro" id="IPR013087">
    <property type="entry name" value="Znf_C2H2_type"/>
</dbReference>
<reference evidence="3" key="2">
    <citation type="submission" date="2023-06" db="EMBL/GenBank/DDBJ databases">
        <authorList>
            <consortium name="Lawrence Berkeley National Laboratory"/>
            <person name="Haridas S."/>
            <person name="Hensen N."/>
            <person name="Bonometti L."/>
            <person name="Westerberg I."/>
            <person name="Brannstrom I.O."/>
            <person name="Guillou S."/>
            <person name="Cros-Aarteil S."/>
            <person name="Calhoun S."/>
            <person name="Kuo A."/>
            <person name="Mondo S."/>
            <person name="Pangilinan J."/>
            <person name="Riley R."/>
            <person name="LaButti K."/>
            <person name="Andreopoulos B."/>
            <person name="Lipzen A."/>
            <person name="Chen C."/>
            <person name="Yanf M."/>
            <person name="Daum C."/>
            <person name="Ng V."/>
            <person name="Clum A."/>
            <person name="Steindorff A."/>
            <person name="Ohm R."/>
            <person name="Martin F."/>
            <person name="Silar P."/>
            <person name="Natvig D."/>
            <person name="Lalanne C."/>
            <person name="Gautier V."/>
            <person name="Ament-velasquez S.L."/>
            <person name="Kruys A."/>
            <person name="Hutchinson M.I."/>
            <person name="Powell A.J."/>
            <person name="Barry K."/>
            <person name="Miller A.N."/>
            <person name="Grigoriev I.V."/>
            <person name="Debuchy R."/>
            <person name="Gladieux P."/>
            <person name="Thoren M.H."/>
            <person name="Johannesson H."/>
        </authorList>
    </citation>
    <scope>NUCLEOTIDE SEQUENCE</scope>
    <source>
        <strain evidence="3">CBS 232.78</strain>
    </source>
</reference>
<keyword evidence="4" id="KW-1185">Reference proteome</keyword>
<evidence type="ECO:0000259" key="2">
    <source>
        <dbReference type="PROSITE" id="PS00028"/>
    </source>
</evidence>
<evidence type="ECO:0000313" key="3">
    <source>
        <dbReference type="EMBL" id="KAK3377649.1"/>
    </source>
</evidence>
<organism evidence="3 4">
    <name type="scientific">Podospora didyma</name>
    <dbReference type="NCBI Taxonomy" id="330526"/>
    <lineage>
        <taxon>Eukaryota</taxon>
        <taxon>Fungi</taxon>
        <taxon>Dikarya</taxon>
        <taxon>Ascomycota</taxon>
        <taxon>Pezizomycotina</taxon>
        <taxon>Sordariomycetes</taxon>
        <taxon>Sordariomycetidae</taxon>
        <taxon>Sordariales</taxon>
        <taxon>Podosporaceae</taxon>
        <taxon>Podospora</taxon>
    </lineage>
</organism>
<evidence type="ECO:0000313" key="4">
    <source>
        <dbReference type="Proteomes" id="UP001285441"/>
    </source>
</evidence>
<dbReference type="PANTHER" id="PTHR37535:SF3">
    <property type="entry name" value="FLUG DOMAIN-CONTAINING PROTEIN"/>
    <property type="match status" value="1"/>
</dbReference>
<dbReference type="PROSITE" id="PS00028">
    <property type="entry name" value="ZINC_FINGER_C2H2_1"/>
    <property type="match status" value="1"/>
</dbReference>
<proteinExistence type="predicted"/>
<feature type="domain" description="C2H2-type" evidence="2">
    <location>
        <begin position="737"/>
        <end position="758"/>
    </location>
</feature>
<dbReference type="AlphaFoldDB" id="A0AAE0KJ52"/>
<dbReference type="SMART" id="SM00355">
    <property type="entry name" value="ZnF_C2H2"/>
    <property type="match status" value="3"/>
</dbReference>
<dbReference type="Pfam" id="PF11917">
    <property type="entry name" value="DUF3435"/>
    <property type="match status" value="1"/>
</dbReference>
<reference evidence="3" key="1">
    <citation type="journal article" date="2023" name="Mol. Phylogenet. Evol.">
        <title>Genome-scale phylogeny and comparative genomics of the fungal order Sordariales.</title>
        <authorList>
            <person name="Hensen N."/>
            <person name="Bonometti L."/>
            <person name="Westerberg I."/>
            <person name="Brannstrom I.O."/>
            <person name="Guillou S."/>
            <person name="Cros-Aarteil S."/>
            <person name="Calhoun S."/>
            <person name="Haridas S."/>
            <person name="Kuo A."/>
            <person name="Mondo S."/>
            <person name="Pangilinan J."/>
            <person name="Riley R."/>
            <person name="LaButti K."/>
            <person name="Andreopoulos B."/>
            <person name="Lipzen A."/>
            <person name="Chen C."/>
            <person name="Yan M."/>
            <person name="Daum C."/>
            <person name="Ng V."/>
            <person name="Clum A."/>
            <person name="Steindorff A."/>
            <person name="Ohm R.A."/>
            <person name="Martin F."/>
            <person name="Silar P."/>
            <person name="Natvig D.O."/>
            <person name="Lalanne C."/>
            <person name="Gautier V."/>
            <person name="Ament-Velasquez S.L."/>
            <person name="Kruys A."/>
            <person name="Hutchinson M.I."/>
            <person name="Powell A.J."/>
            <person name="Barry K."/>
            <person name="Miller A.N."/>
            <person name="Grigoriev I.V."/>
            <person name="Debuchy R."/>
            <person name="Gladieux P."/>
            <person name="Hiltunen Thoren M."/>
            <person name="Johannesson H."/>
        </authorList>
    </citation>
    <scope>NUCLEOTIDE SEQUENCE</scope>
    <source>
        <strain evidence="3">CBS 232.78</strain>
    </source>
</reference>
<dbReference type="InterPro" id="IPR021842">
    <property type="entry name" value="DUF3435"/>
</dbReference>
<protein>
    <recommendedName>
        <fullName evidence="2">C2H2-type domain-containing protein</fullName>
    </recommendedName>
</protein>
<feature type="region of interest" description="Disordered" evidence="1">
    <location>
        <begin position="1"/>
        <end position="26"/>
    </location>
</feature>
<dbReference type="PANTHER" id="PTHR37535">
    <property type="entry name" value="FLUG DOMAIN PROTEIN"/>
    <property type="match status" value="1"/>
</dbReference>
<accession>A0AAE0KJ52</accession>
<feature type="region of interest" description="Disordered" evidence="1">
    <location>
        <begin position="806"/>
        <end position="842"/>
    </location>
</feature>
<feature type="compositionally biased region" description="Basic and acidic residues" evidence="1">
    <location>
        <begin position="820"/>
        <end position="834"/>
    </location>
</feature>
<name>A0AAE0KJ52_9PEZI</name>